<evidence type="ECO:0000313" key="1">
    <source>
        <dbReference type="EMBL" id="MBD3326547.1"/>
    </source>
</evidence>
<accession>A0A9D5Q7Q4</accession>
<evidence type="ECO:0000313" key="2">
    <source>
        <dbReference type="Proteomes" id="UP000649604"/>
    </source>
</evidence>
<dbReference type="Proteomes" id="UP000649604">
    <property type="component" value="Unassembled WGS sequence"/>
</dbReference>
<organism evidence="1 2">
    <name type="scientific">candidate division KSB3 bacterium</name>
    <dbReference type="NCBI Taxonomy" id="2044937"/>
    <lineage>
        <taxon>Bacteria</taxon>
        <taxon>candidate division KSB3</taxon>
    </lineage>
</organism>
<name>A0A9D5Q7Q4_9BACT</name>
<proteinExistence type="predicted"/>
<dbReference type="EMBL" id="WJJP01000598">
    <property type="protein sequence ID" value="MBD3326547.1"/>
    <property type="molecule type" value="Genomic_DNA"/>
</dbReference>
<gene>
    <name evidence="1" type="ORF">GF339_18325</name>
</gene>
<protein>
    <submittedName>
        <fullName evidence="1">Uncharacterized protein</fullName>
    </submittedName>
</protein>
<comment type="caution">
    <text evidence="1">The sequence shown here is derived from an EMBL/GenBank/DDBJ whole genome shotgun (WGS) entry which is preliminary data.</text>
</comment>
<sequence length="95" mass="10767">MGDITIHVPQRIHIEYTLENEMVTRHLLDVLNAMLLQSLPTPEGQNDALLGLFADQPELLDQVTEQAMQARETVPQRIDIVHTIVGKMTTHHHPT</sequence>
<reference evidence="1" key="1">
    <citation type="submission" date="2019-11" db="EMBL/GenBank/DDBJ databases">
        <title>Microbial mats filling the niche in hypersaline microbial mats.</title>
        <authorList>
            <person name="Wong H.L."/>
            <person name="Macleod F.I."/>
            <person name="White R.A. III"/>
            <person name="Burns B.P."/>
        </authorList>
    </citation>
    <scope>NUCLEOTIDE SEQUENCE</scope>
    <source>
        <strain evidence="1">Rbin_158</strain>
    </source>
</reference>
<dbReference type="AlphaFoldDB" id="A0A9D5Q7Q4"/>